<feature type="repeat" description="WD" evidence="2">
    <location>
        <begin position="758"/>
        <end position="800"/>
    </location>
</feature>
<dbReference type="Pfam" id="PF24883">
    <property type="entry name" value="NPHP3_N"/>
    <property type="match status" value="1"/>
</dbReference>
<evidence type="ECO:0000256" key="2">
    <source>
        <dbReference type="PROSITE-ProRule" id="PRU00221"/>
    </source>
</evidence>
<dbReference type="InterPro" id="IPR001680">
    <property type="entry name" value="WD40_rpt"/>
</dbReference>
<gene>
    <name evidence="4" type="ORF">NKR23_g11855</name>
</gene>
<feature type="domain" description="NACHT" evidence="3">
    <location>
        <begin position="241"/>
        <end position="388"/>
    </location>
</feature>
<protein>
    <submittedName>
        <fullName evidence="4">Vegetative incompatibility protein HET-E-1</fullName>
    </submittedName>
</protein>
<dbReference type="Pfam" id="PF17100">
    <property type="entry name" value="NACHT_N"/>
    <property type="match status" value="1"/>
</dbReference>
<dbReference type="InterPro" id="IPR056884">
    <property type="entry name" value="NPHP3-like_N"/>
</dbReference>
<dbReference type="Pfam" id="PF00400">
    <property type="entry name" value="WD40"/>
    <property type="match status" value="3"/>
</dbReference>
<name>A0AA38R6Z5_9PEZI</name>
<dbReference type="PANTHER" id="PTHR10039">
    <property type="entry name" value="AMELOGENIN"/>
    <property type="match status" value="1"/>
</dbReference>
<evidence type="ECO:0000259" key="3">
    <source>
        <dbReference type="PROSITE" id="PS50837"/>
    </source>
</evidence>
<dbReference type="InterPro" id="IPR007111">
    <property type="entry name" value="NACHT_NTPase"/>
</dbReference>
<dbReference type="PROSITE" id="PS50837">
    <property type="entry name" value="NACHT"/>
    <property type="match status" value="1"/>
</dbReference>
<keyword evidence="5" id="KW-1185">Reference proteome</keyword>
<dbReference type="Gene3D" id="2.130.10.10">
    <property type="entry name" value="YVTN repeat-like/Quinoprotein amine dehydrogenase"/>
    <property type="match status" value="1"/>
</dbReference>
<dbReference type="InterPro" id="IPR027417">
    <property type="entry name" value="P-loop_NTPase"/>
</dbReference>
<dbReference type="PROSITE" id="PS50294">
    <property type="entry name" value="WD_REPEATS_REGION"/>
    <property type="match status" value="1"/>
</dbReference>
<dbReference type="SUPFAM" id="SSF50978">
    <property type="entry name" value="WD40 repeat-like"/>
    <property type="match status" value="1"/>
</dbReference>
<feature type="repeat" description="WD" evidence="2">
    <location>
        <begin position="801"/>
        <end position="842"/>
    </location>
</feature>
<keyword evidence="1" id="KW-0677">Repeat</keyword>
<keyword evidence="2" id="KW-0853">WD repeat</keyword>
<reference evidence="4" key="1">
    <citation type="submission" date="2022-07" db="EMBL/GenBank/DDBJ databases">
        <title>Fungi with potential for degradation of polypropylene.</title>
        <authorList>
            <person name="Gostincar C."/>
        </authorList>
    </citation>
    <scope>NUCLEOTIDE SEQUENCE</scope>
    <source>
        <strain evidence="4">EXF-13308</strain>
    </source>
</reference>
<evidence type="ECO:0000313" key="5">
    <source>
        <dbReference type="Proteomes" id="UP001174694"/>
    </source>
</evidence>
<dbReference type="SMART" id="SM00320">
    <property type="entry name" value="WD40"/>
    <property type="match status" value="4"/>
</dbReference>
<comment type="caution">
    <text evidence="4">The sequence shown here is derived from an EMBL/GenBank/DDBJ whole genome shotgun (WGS) entry which is preliminary data.</text>
</comment>
<dbReference type="Gene3D" id="3.40.50.300">
    <property type="entry name" value="P-loop containing nucleotide triphosphate hydrolases"/>
    <property type="match status" value="1"/>
</dbReference>
<dbReference type="Proteomes" id="UP001174694">
    <property type="component" value="Unassembled WGS sequence"/>
</dbReference>
<dbReference type="InterPro" id="IPR031359">
    <property type="entry name" value="NACHT_N"/>
</dbReference>
<sequence>MIDLAVQNIQQAALPWAGVCIGLQILSNPGKATRSNLEGIAHVIARMDWYCALAEHLLDEDSIDVGNKSFGAVLQQLEERVISLYKTLLLYQMKSVRSYYRNSTLVFLRGLANLDDWDSDLKRITDAEDDVKADSDQFVRQHTRKALAALMKNSIEMKEQLGDICQTLQDLMTAQKEARRDDIEMACRRDLRVLDPQDDMDRIEKNKDKLFDDAYRWVFDTQEYAAFTNWDDGSPDFSSRRLLWIRGNAGTGKSMLMIGIIRELSRQPAFLAAKLSFFFCEGMDVALKTATAVLRSLMWLLLVQQPHLISHLLEEYKGSGADLFNDRNAFIALSKAFFSMIEDPQLSAVYFVVDALDECGEGQSDLIDLISKSLDHSEKVKWLVSSRPTVSLKNQHIAGTILGLDARNLARPVAAYIDYKLSFLGGRDGYDERTLIRIADAIRQGANNTFLWVALVFKELESVEGWYAEDIIAQIPSDLSELYSHIMRGIEKGRMRDPEYCKNALVAVSLAYRPLSLCELSVVAGLPSKIDPQNIVEKCGSFLIVNGKIVEPVHQSAKEYLIKHQKRGVAPGHVDISRRSIHAMSSMLVKNSYSLSFRRNTKGMQPPDLDLAPVLYSCVFWARHLCFDNDHGPSSECRQDLTDEGPVFKFLGEFFLRWVEILSLIELLSDGAESIRKLLRIAQSQPDVSCALVSFLQDAERFIRSHGSIIDRAPLQIYGSAILFTPTTSEVRKKLWHQRLQFIKNPQGIIDDSRVQVLEGHSGHVCCVAFSPVSEILASGGSYDCEIRLWNTGTGVQKQILKGHTDWVRAVVFSPDGNTLASASSDNTVRLWHVATGTQKRALEGYGAWAIAFSPDGKILALASNGVRLLDAETGTYVKTLGDAKAKVIAFSPNGKRLASASENVVELWDLTTALEYAG</sequence>
<organism evidence="4 5">
    <name type="scientific">Pleurostoma richardsiae</name>
    <dbReference type="NCBI Taxonomy" id="41990"/>
    <lineage>
        <taxon>Eukaryota</taxon>
        <taxon>Fungi</taxon>
        <taxon>Dikarya</taxon>
        <taxon>Ascomycota</taxon>
        <taxon>Pezizomycotina</taxon>
        <taxon>Sordariomycetes</taxon>
        <taxon>Sordariomycetidae</taxon>
        <taxon>Calosphaeriales</taxon>
        <taxon>Pleurostomataceae</taxon>
        <taxon>Pleurostoma</taxon>
    </lineage>
</organism>
<evidence type="ECO:0000313" key="4">
    <source>
        <dbReference type="EMBL" id="KAJ9131101.1"/>
    </source>
</evidence>
<dbReference type="InterPro" id="IPR036322">
    <property type="entry name" value="WD40_repeat_dom_sf"/>
</dbReference>
<dbReference type="CDD" id="cd00200">
    <property type="entry name" value="WD40"/>
    <property type="match status" value="1"/>
</dbReference>
<proteinExistence type="predicted"/>
<dbReference type="InterPro" id="IPR015943">
    <property type="entry name" value="WD40/YVTN_repeat-like_dom_sf"/>
</dbReference>
<dbReference type="AlphaFoldDB" id="A0AA38R6Z5"/>
<dbReference type="EMBL" id="JANBVO010000072">
    <property type="protein sequence ID" value="KAJ9131101.1"/>
    <property type="molecule type" value="Genomic_DNA"/>
</dbReference>
<dbReference type="PROSITE" id="PS50082">
    <property type="entry name" value="WD_REPEATS_2"/>
    <property type="match status" value="2"/>
</dbReference>
<accession>A0AA38R6Z5</accession>
<evidence type="ECO:0000256" key="1">
    <source>
        <dbReference type="ARBA" id="ARBA00022737"/>
    </source>
</evidence>